<dbReference type="EMBL" id="JARKIK010000054">
    <property type="protein sequence ID" value="KAK8733468.1"/>
    <property type="molecule type" value="Genomic_DNA"/>
</dbReference>
<gene>
    <name evidence="5" type="ORF">OTU49_006650</name>
</gene>
<feature type="compositionally biased region" description="Polar residues" evidence="3">
    <location>
        <begin position="1"/>
        <end position="12"/>
    </location>
</feature>
<feature type="compositionally biased region" description="Low complexity" evidence="3">
    <location>
        <begin position="251"/>
        <end position="264"/>
    </location>
</feature>
<keyword evidence="2" id="KW-0040">ANK repeat</keyword>
<feature type="region of interest" description="Disordered" evidence="3">
    <location>
        <begin position="246"/>
        <end position="266"/>
    </location>
</feature>
<dbReference type="AlphaFoldDB" id="A0AAW0WMW1"/>
<dbReference type="EMBL" id="JARKIK010000054">
    <property type="protein sequence ID" value="KAK8733467.1"/>
    <property type="molecule type" value="Genomic_DNA"/>
</dbReference>
<dbReference type="PROSITE" id="PS50105">
    <property type="entry name" value="SAM_DOMAIN"/>
    <property type="match status" value="1"/>
</dbReference>
<comment type="caution">
    <text evidence="5">The sequence shown here is derived from an EMBL/GenBank/DDBJ whole genome shotgun (WGS) entry which is preliminary data.</text>
</comment>
<evidence type="ECO:0000256" key="1">
    <source>
        <dbReference type="ARBA" id="ARBA00022737"/>
    </source>
</evidence>
<dbReference type="Pfam" id="PF00536">
    <property type="entry name" value="SAM_1"/>
    <property type="match status" value="1"/>
</dbReference>
<dbReference type="InterPro" id="IPR013761">
    <property type="entry name" value="SAM/pointed_sf"/>
</dbReference>
<dbReference type="EMBL" id="JARKIK010000054">
    <property type="protein sequence ID" value="KAK8733466.1"/>
    <property type="molecule type" value="Genomic_DNA"/>
</dbReference>
<name>A0AAW0WMW1_CHEQU</name>
<reference evidence="5 6" key="1">
    <citation type="journal article" date="2024" name="BMC Genomics">
        <title>Genome assembly of redclaw crayfish (Cherax quadricarinatus) provides insights into its immune adaptation and hypoxia tolerance.</title>
        <authorList>
            <person name="Liu Z."/>
            <person name="Zheng J."/>
            <person name="Li H."/>
            <person name="Fang K."/>
            <person name="Wang S."/>
            <person name="He J."/>
            <person name="Zhou D."/>
            <person name="Weng S."/>
            <person name="Chi M."/>
            <person name="Gu Z."/>
            <person name="He J."/>
            <person name="Li F."/>
            <person name="Wang M."/>
        </authorList>
    </citation>
    <scope>NUCLEOTIDE SEQUENCE [LARGE SCALE GENOMIC DNA]</scope>
    <source>
        <strain evidence="5">ZL_2023a</strain>
    </source>
</reference>
<evidence type="ECO:0000313" key="5">
    <source>
        <dbReference type="EMBL" id="KAK8733466.1"/>
    </source>
</evidence>
<dbReference type="SUPFAM" id="SSF47769">
    <property type="entry name" value="SAM/Pointed domain"/>
    <property type="match status" value="2"/>
</dbReference>
<evidence type="ECO:0000313" key="6">
    <source>
        <dbReference type="Proteomes" id="UP001445076"/>
    </source>
</evidence>
<protein>
    <recommendedName>
        <fullName evidence="4">SAM domain-containing protein</fullName>
    </recommendedName>
</protein>
<evidence type="ECO:0000259" key="4">
    <source>
        <dbReference type="PROSITE" id="PS50105"/>
    </source>
</evidence>
<feature type="domain" description="SAM" evidence="4">
    <location>
        <begin position="338"/>
        <end position="399"/>
    </location>
</feature>
<feature type="region of interest" description="Disordered" evidence="3">
    <location>
        <begin position="1"/>
        <end position="55"/>
    </location>
</feature>
<organism evidence="5 6">
    <name type="scientific">Cherax quadricarinatus</name>
    <name type="common">Australian red claw crayfish</name>
    <dbReference type="NCBI Taxonomy" id="27406"/>
    <lineage>
        <taxon>Eukaryota</taxon>
        <taxon>Metazoa</taxon>
        <taxon>Ecdysozoa</taxon>
        <taxon>Arthropoda</taxon>
        <taxon>Crustacea</taxon>
        <taxon>Multicrustacea</taxon>
        <taxon>Malacostraca</taxon>
        <taxon>Eumalacostraca</taxon>
        <taxon>Eucarida</taxon>
        <taxon>Decapoda</taxon>
        <taxon>Pleocyemata</taxon>
        <taxon>Astacidea</taxon>
        <taxon>Parastacoidea</taxon>
        <taxon>Parastacidae</taxon>
        <taxon>Cherax</taxon>
    </lineage>
</organism>
<feature type="compositionally biased region" description="Basic and acidic residues" evidence="3">
    <location>
        <begin position="29"/>
        <end position="43"/>
    </location>
</feature>
<dbReference type="PANTHER" id="PTHR24174">
    <property type="entry name" value="ANKYRIN REPEAT AND STERILE ALPHA MOTIF DOMAIN-CONTAINING PROTEIN 1"/>
    <property type="match status" value="1"/>
</dbReference>
<keyword evidence="6" id="KW-1185">Reference proteome</keyword>
<dbReference type="InterPro" id="IPR033635">
    <property type="entry name" value="ANKS1/Caskin"/>
</dbReference>
<proteinExistence type="predicted"/>
<accession>A0AAW0WMW1</accession>
<dbReference type="Proteomes" id="UP001445076">
    <property type="component" value="Unassembled WGS sequence"/>
</dbReference>
<sequence length="407" mass="45848">MLRDPTITQLSRAASCRDVPRALEQPVGDDGRTERDKQCLKDIPEEEEEEGEGRRGEIRRKCVSAIWGVGCRSEADLPASVATCFEDTSFLAKLQNRLLSLVGRASRYRLQRGLSTPVMPLEALRRKVKEARLRLLPHANTLQPSSKISKMEKNANVAPPETPPSRLSTPKVMREADSPNRRQLQTGTRSMGCSNLQQYWAGEGGGEEEIELLQQYLNLQQLAVSRKHSTQLRRIRDSLLARVRSRPTSMVKTPNSPPSSVSTPNKDRQALRNFLLDIGFVQYYSLLNRHGYDLPTAAHMDALDLAGVGITEPLHRMAIKFEFDLVRRPPPVPEDVPETVQEWLESLGLPDYIENFHQNGIYCPLAALGLTKRDLQLMGVYMLGHRKKILLAIIGLKEALFRKEATE</sequence>
<dbReference type="SMART" id="SM00454">
    <property type="entry name" value="SAM"/>
    <property type="match status" value="2"/>
</dbReference>
<dbReference type="PANTHER" id="PTHR24174:SF16">
    <property type="entry name" value="CASKIN-2"/>
    <property type="match status" value="1"/>
</dbReference>
<dbReference type="InterPro" id="IPR001660">
    <property type="entry name" value="SAM"/>
</dbReference>
<keyword evidence="1" id="KW-0677">Repeat</keyword>
<evidence type="ECO:0000256" key="3">
    <source>
        <dbReference type="SAM" id="MobiDB-lite"/>
    </source>
</evidence>
<feature type="region of interest" description="Disordered" evidence="3">
    <location>
        <begin position="149"/>
        <end position="189"/>
    </location>
</feature>
<dbReference type="Gene3D" id="1.10.150.50">
    <property type="entry name" value="Transcription Factor, Ets-1"/>
    <property type="match status" value="2"/>
</dbReference>
<evidence type="ECO:0000256" key="2">
    <source>
        <dbReference type="ARBA" id="ARBA00023043"/>
    </source>
</evidence>
<reference evidence="5" key="2">
    <citation type="submission" date="2024-01" db="EMBL/GenBank/DDBJ databases">
        <authorList>
            <person name="He J."/>
            <person name="Wang M."/>
            <person name="Zheng J."/>
            <person name="Liu Z."/>
        </authorList>
    </citation>
    <scope>NUCLEOTIDE SEQUENCE</scope>
    <source>
        <strain evidence="5">ZL_2023a</strain>
        <tissue evidence="5">Muscle</tissue>
    </source>
</reference>